<protein>
    <submittedName>
        <fullName evidence="3">Bacterial Ig-like domain (Group 2)</fullName>
    </submittedName>
</protein>
<organism evidence="3 4">
    <name type="scientific">Anatilimnocola aggregata</name>
    <dbReference type="NCBI Taxonomy" id="2528021"/>
    <lineage>
        <taxon>Bacteria</taxon>
        <taxon>Pseudomonadati</taxon>
        <taxon>Planctomycetota</taxon>
        <taxon>Planctomycetia</taxon>
        <taxon>Pirellulales</taxon>
        <taxon>Pirellulaceae</taxon>
        <taxon>Anatilimnocola</taxon>
    </lineage>
</organism>
<dbReference type="EMBL" id="CP036274">
    <property type="protein sequence ID" value="QDU30886.1"/>
    <property type="molecule type" value="Genomic_DNA"/>
</dbReference>
<dbReference type="OrthoDB" id="224603at2"/>
<dbReference type="PANTHER" id="PTHR35889">
    <property type="entry name" value="CYCLOINULO-OLIGOSACCHARIDE FRUCTANOTRANSFERASE-RELATED"/>
    <property type="match status" value="1"/>
</dbReference>
<dbReference type="SMART" id="SM00635">
    <property type="entry name" value="BID_2"/>
    <property type="match status" value="2"/>
</dbReference>
<accession>A0A517YKY3</accession>
<dbReference type="InterPro" id="IPR003343">
    <property type="entry name" value="Big_2"/>
</dbReference>
<dbReference type="Proteomes" id="UP000315017">
    <property type="component" value="Chromosome"/>
</dbReference>
<evidence type="ECO:0000256" key="1">
    <source>
        <dbReference type="SAM" id="SignalP"/>
    </source>
</evidence>
<proteinExistence type="predicted"/>
<feature type="chain" id="PRO_5022208069" evidence="1">
    <location>
        <begin position="18"/>
        <end position="813"/>
    </location>
</feature>
<dbReference type="AlphaFoldDB" id="A0A517YKY3"/>
<reference evidence="3 4" key="1">
    <citation type="submission" date="2019-02" db="EMBL/GenBank/DDBJ databases">
        <title>Deep-cultivation of Planctomycetes and their phenomic and genomic characterization uncovers novel biology.</title>
        <authorList>
            <person name="Wiegand S."/>
            <person name="Jogler M."/>
            <person name="Boedeker C."/>
            <person name="Pinto D."/>
            <person name="Vollmers J."/>
            <person name="Rivas-Marin E."/>
            <person name="Kohn T."/>
            <person name="Peeters S.H."/>
            <person name="Heuer A."/>
            <person name="Rast P."/>
            <person name="Oberbeckmann S."/>
            <person name="Bunk B."/>
            <person name="Jeske O."/>
            <person name="Meyerdierks A."/>
            <person name="Storesund J.E."/>
            <person name="Kallscheuer N."/>
            <person name="Luecker S."/>
            <person name="Lage O.M."/>
            <person name="Pohl T."/>
            <person name="Merkel B.J."/>
            <person name="Hornburger P."/>
            <person name="Mueller R.-W."/>
            <person name="Bruemmer F."/>
            <person name="Labrenz M."/>
            <person name="Spormann A.M."/>
            <person name="Op den Camp H."/>
            <person name="Overmann J."/>
            <person name="Amann R."/>
            <person name="Jetten M.S.M."/>
            <person name="Mascher T."/>
            <person name="Medema M.H."/>
            <person name="Devos D.P."/>
            <person name="Kaster A.-K."/>
            <person name="Ovreas L."/>
            <person name="Rohde M."/>
            <person name="Galperin M.Y."/>
            <person name="Jogler C."/>
        </authorList>
    </citation>
    <scope>NUCLEOTIDE SEQUENCE [LARGE SCALE GENOMIC DNA]</scope>
    <source>
        <strain evidence="3 4">ETA_A8</strain>
    </source>
</reference>
<feature type="domain" description="BIG2" evidence="2">
    <location>
        <begin position="23"/>
        <end position="105"/>
    </location>
</feature>
<dbReference type="InterPro" id="IPR008964">
    <property type="entry name" value="Invasin/intimin_cell_adhesion"/>
</dbReference>
<dbReference type="Pfam" id="PF07587">
    <property type="entry name" value="PSD1"/>
    <property type="match status" value="1"/>
</dbReference>
<keyword evidence="4" id="KW-1185">Reference proteome</keyword>
<dbReference type="InterPro" id="IPR022655">
    <property type="entry name" value="DUF1553"/>
</dbReference>
<sequence length="813" mass="89780" precursor="true">MKSVLTTLLCLTAPLLAAGQSPKLATVRVVPEQIKLLDVRRPHSLLVLGTTDDGYTLDLGSQAKFSSADEKIARVDAQGWVHPVASGKTEIHVQTGEQRFLVAVEVDLPAERRVLSFRHEVMPALSKAGCNMGACHGYSLGKNGFKLSLRGSDPDQDFAAITREVFGRRVNPAVPEASILISKPQGDVPHEGGVRFKKGSLVANTLIDWVRDGTPGDIKDERQVVRVTLTPATLVLQPQQRHQLQLTAEYSDGTVRDVTKWGIFTANNTQFAEVGDDGLVTAGDAGETAIVARFERTFAATSIIVLPTGKDFTPVPVPEQNLVDRPVIEKLNRLKITPSPLASDEEFLRRVYLDLIGIQPKPDEIRAFTSSSDPNKRLQTIDDLLQRPEFVDHWSLKWGDLLQNSRNSVSSPSMFLFREFIRGAVAENMPLDQFAKHILTAKGGAADDPASVYFAISKDANDTVERSTQVFCGVRMLCARCHTHPMENWTQGDYYGLASFFSQVNTRADTRLPGVQNAKIVQLNLAAGLAMNPRTNRPQPPQFLGGSPVTVTTGNDRRLQYADWLTSPDNPFFARGLVNRIWSYFFHRGIIEPVDDIRSTNPPINPALLEALTKDFVAHKFDVRHLMRTIVTSQTYQRTSLPLPTNRHDEQNFSHAIPRRIAAESLLDCLVQATGVPEAISGAPAGFRAAQLPDANVTSPFLNLFGKPQRMEACECERDNQSNMLQALHFINGGSILGKAQNGNGRPATIVKQKLPDAEQVTELFLWTLARQPSPDELKLGVDHLQAYGDKRAEALQDLMWALLNSKDFLLVH</sequence>
<dbReference type="Pfam" id="PF07583">
    <property type="entry name" value="PSCyt2"/>
    <property type="match status" value="1"/>
</dbReference>
<name>A0A517YKY3_9BACT</name>
<feature type="domain" description="BIG2" evidence="2">
    <location>
        <begin position="223"/>
        <end position="304"/>
    </location>
</feature>
<dbReference type="KEGG" id="aagg:ETAA8_60350"/>
<gene>
    <name evidence="3" type="ORF">ETAA8_60350</name>
</gene>
<evidence type="ECO:0000313" key="3">
    <source>
        <dbReference type="EMBL" id="QDU30886.1"/>
    </source>
</evidence>
<evidence type="ECO:0000259" key="2">
    <source>
        <dbReference type="SMART" id="SM00635"/>
    </source>
</evidence>
<dbReference type="SUPFAM" id="SSF49373">
    <property type="entry name" value="Invasin/intimin cell-adhesion fragments"/>
    <property type="match status" value="1"/>
</dbReference>
<dbReference type="Gene3D" id="2.60.40.1080">
    <property type="match status" value="2"/>
</dbReference>
<dbReference type="RefSeq" id="WP_145097117.1">
    <property type="nucleotide sequence ID" value="NZ_CP036274.1"/>
</dbReference>
<dbReference type="PANTHER" id="PTHR35889:SF3">
    <property type="entry name" value="F-BOX DOMAIN-CONTAINING PROTEIN"/>
    <property type="match status" value="1"/>
</dbReference>
<dbReference type="InterPro" id="IPR011444">
    <property type="entry name" value="DUF1549"/>
</dbReference>
<keyword evidence="1" id="KW-0732">Signal</keyword>
<evidence type="ECO:0000313" key="4">
    <source>
        <dbReference type="Proteomes" id="UP000315017"/>
    </source>
</evidence>
<feature type="signal peptide" evidence="1">
    <location>
        <begin position="1"/>
        <end position="17"/>
    </location>
</feature>